<evidence type="ECO:0000313" key="1">
    <source>
        <dbReference type="EMBL" id="QPB09453.1"/>
    </source>
</evidence>
<name>A0A873WGJ6_9CAUD</name>
<keyword evidence="2" id="KW-1185">Reference proteome</keyword>
<protein>
    <submittedName>
        <fullName evidence="1">Uncharacterized protein</fullName>
    </submittedName>
</protein>
<gene>
    <name evidence="1" type="ORF">CPT_Mana_058</name>
</gene>
<sequence>MTRRASRCRHHMVFDSSAALTEIGSILINVAGSQLDV</sequence>
<accession>A0A873WGJ6</accession>
<dbReference type="EMBL" id="MT701591">
    <property type="protein sequence ID" value="QPB09453.1"/>
    <property type="molecule type" value="Genomic_DNA"/>
</dbReference>
<reference evidence="1" key="1">
    <citation type="submission" date="2020-07" db="EMBL/GenBank/DDBJ databases">
        <title>Complete genome sequence of Burkholderia gladioli phage Mana.</title>
        <authorList>
            <person name="Godoy B.A."/>
            <person name="Yao G.W."/>
            <person name="Guadalupe Vizoso-Pinto M."/>
            <person name="Gonzalez C."/>
            <person name="Gill J."/>
            <person name="Liu M."/>
        </authorList>
    </citation>
    <scope>NUCLEOTIDE SEQUENCE</scope>
</reference>
<organism evidence="1 2">
    <name type="scientific">Burkholderia phage Mana</name>
    <dbReference type="NCBI Taxonomy" id="2767578"/>
    <lineage>
        <taxon>Viruses</taxon>
        <taxon>Duplodnaviria</taxon>
        <taxon>Heunggongvirae</taxon>
        <taxon>Uroviricota</taxon>
        <taxon>Caudoviricetes</taxon>
        <taxon>Peduoviridae</taxon>
        <taxon>Aptresvirus</taxon>
        <taxon>Aptresvirus mana</taxon>
    </lineage>
</organism>
<dbReference type="Proteomes" id="UP000663463">
    <property type="component" value="Segment"/>
</dbReference>
<evidence type="ECO:0000313" key="2">
    <source>
        <dbReference type="Proteomes" id="UP000663463"/>
    </source>
</evidence>
<proteinExistence type="predicted"/>